<keyword evidence="2" id="KW-1133">Transmembrane helix</keyword>
<feature type="compositionally biased region" description="Gly residues" evidence="1">
    <location>
        <begin position="54"/>
        <end position="70"/>
    </location>
</feature>
<evidence type="ECO:0000313" key="4">
    <source>
        <dbReference type="Proteomes" id="UP001602370"/>
    </source>
</evidence>
<evidence type="ECO:0000256" key="1">
    <source>
        <dbReference type="SAM" id="MobiDB-lite"/>
    </source>
</evidence>
<name>A0ABW6XJ52_9ACTN</name>
<sequence length="78" mass="7574">MPDTVDTAAALLAATAQQGPGDTLRIVLLVSIVGGALLAWFLLRGYRTDDSGDAGTGDGAAGGTDGGPGGNTDRDASA</sequence>
<gene>
    <name evidence="3" type="ORF">ACFY8C_04115</name>
</gene>
<evidence type="ECO:0000256" key="2">
    <source>
        <dbReference type="SAM" id="Phobius"/>
    </source>
</evidence>
<accession>A0ABW6XJ52</accession>
<dbReference type="Proteomes" id="UP001602370">
    <property type="component" value="Unassembled WGS sequence"/>
</dbReference>
<dbReference type="RefSeq" id="WP_030317551.1">
    <property type="nucleotide sequence ID" value="NZ_JBIBDZ010000001.1"/>
</dbReference>
<keyword evidence="2" id="KW-0472">Membrane</keyword>
<dbReference type="EMBL" id="JBIBDZ010000001">
    <property type="protein sequence ID" value="MFF5917515.1"/>
    <property type="molecule type" value="Genomic_DNA"/>
</dbReference>
<feature type="region of interest" description="Disordered" evidence="1">
    <location>
        <begin position="52"/>
        <end position="78"/>
    </location>
</feature>
<proteinExistence type="predicted"/>
<reference evidence="3 4" key="1">
    <citation type="submission" date="2024-10" db="EMBL/GenBank/DDBJ databases">
        <title>The Natural Products Discovery Center: Release of the First 8490 Sequenced Strains for Exploring Actinobacteria Biosynthetic Diversity.</title>
        <authorList>
            <person name="Kalkreuter E."/>
            <person name="Kautsar S.A."/>
            <person name="Yang D."/>
            <person name="Bader C.D."/>
            <person name="Teijaro C.N."/>
            <person name="Fluegel L."/>
            <person name="Davis C.M."/>
            <person name="Simpson J.R."/>
            <person name="Lauterbach L."/>
            <person name="Steele A.D."/>
            <person name="Gui C."/>
            <person name="Meng S."/>
            <person name="Li G."/>
            <person name="Viehrig K."/>
            <person name="Ye F."/>
            <person name="Su P."/>
            <person name="Kiefer A.F."/>
            <person name="Nichols A."/>
            <person name="Cepeda A.J."/>
            <person name="Yan W."/>
            <person name="Fan B."/>
            <person name="Jiang Y."/>
            <person name="Adhikari A."/>
            <person name="Zheng C.-J."/>
            <person name="Schuster L."/>
            <person name="Cowan T.M."/>
            <person name="Smanski M.J."/>
            <person name="Chevrette M.G."/>
            <person name="De Carvalho L.P.S."/>
            <person name="Shen B."/>
        </authorList>
    </citation>
    <scope>NUCLEOTIDE SEQUENCE [LARGE SCALE GENOMIC DNA]</scope>
    <source>
        <strain evidence="3 4">NPDC012605</strain>
    </source>
</reference>
<evidence type="ECO:0000313" key="3">
    <source>
        <dbReference type="EMBL" id="MFF5917515.1"/>
    </source>
</evidence>
<keyword evidence="2" id="KW-0812">Transmembrane</keyword>
<comment type="caution">
    <text evidence="3">The sequence shown here is derived from an EMBL/GenBank/DDBJ whole genome shotgun (WGS) entry which is preliminary data.</text>
</comment>
<feature type="transmembrane region" description="Helical" evidence="2">
    <location>
        <begin position="26"/>
        <end position="43"/>
    </location>
</feature>
<keyword evidence="4" id="KW-1185">Reference proteome</keyword>
<protein>
    <submittedName>
        <fullName evidence="3">Uncharacterized protein</fullName>
    </submittedName>
</protein>
<organism evidence="3 4">
    <name type="scientific">Streptomyces flavochromogenes</name>
    <dbReference type="NCBI Taxonomy" id="68199"/>
    <lineage>
        <taxon>Bacteria</taxon>
        <taxon>Bacillati</taxon>
        <taxon>Actinomycetota</taxon>
        <taxon>Actinomycetes</taxon>
        <taxon>Kitasatosporales</taxon>
        <taxon>Streptomycetaceae</taxon>
        <taxon>Streptomyces</taxon>
    </lineage>
</organism>